<dbReference type="PANTHER" id="PTHR33231">
    <property type="entry name" value="30S RIBOSOMAL PROTEIN"/>
    <property type="match status" value="1"/>
</dbReference>
<organism evidence="2 3">
    <name type="scientific">Candidatus Magasanikbacteria bacterium GW2011_GWC2_41_17</name>
    <dbReference type="NCBI Taxonomy" id="1619048"/>
    <lineage>
        <taxon>Bacteria</taxon>
        <taxon>Candidatus Magasanikiibacteriota</taxon>
    </lineage>
</organism>
<name>A0A0G0VFF0_9BACT</name>
<keyword evidence="2" id="KW-0687">Ribonucleoprotein</keyword>
<comment type="caution">
    <text evidence="2">The sequence shown here is derived from an EMBL/GenBank/DDBJ whole genome shotgun (WGS) entry which is preliminary data.</text>
</comment>
<dbReference type="InterPro" id="IPR036567">
    <property type="entry name" value="RHF-like"/>
</dbReference>
<dbReference type="InterPro" id="IPR050574">
    <property type="entry name" value="HPF/YfiA_ribosome-assoc"/>
</dbReference>
<reference evidence="2 3" key="1">
    <citation type="journal article" date="2015" name="Nature">
        <title>rRNA introns, odd ribosomes, and small enigmatic genomes across a large radiation of phyla.</title>
        <authorList>
            <person name="Brown C.T."/>
            <person name="Hug L.A."/>
            <person name="Thomas B.C."/>
            <person name="Sharon I."/>
            <person name="Castelle C.J."/>
            <person name="Singh A."/>
            <person name="Wilkins M.J."/>
            <person name="Williams K.H."/>
            <person name="Banfield J.F."/>
        </authorList>
    </citation>
    <scope>NUCLEOTIDE SEQUENCE [LARGE SCALE GENOMIC DNA]</scope>
</reference>
<proteinExistence type="predicted"/>
<protein>
    <submittedName>
        <fullName evidence="2">Sigma 54 modulation protein/ribosomal protein S30EA</fullName>
    </submittedName>
</protein>
<evidence type="ECO:0000256" key="1">
    <source>
        <dbReference type="ARBA" id="ARBA00022845"/>
    </source>
</evidence>
<dbReference type="SUPFAM" id="SSF69754">
    <property type="entry name" value="Ribosome binding protein Y (YfiA homologue)"/>
    <property type="match status" value="1"/>
</dbReference>
<keyword evidence="1" id="KW-0810">Translation regulation</keyword>
<dbReference type="AlphaFoldDB" id="A0A0G0VFF0"/>
<dbReference type="PANTHER" id="PTHR33231:SF1">
    <property type="entry name" value="30S RIBOSOMAL PROTEIN"/>
    <property type="match status" value="1"/>
</dbReference>
<dbReference type="GO" id="GO:0045900">
    <property type="term" value="P:negative regulation of translational elongation"/>
    <property type="evidence" value="ECO:0007669"/>
    <property type="project" value="TreeGrafter"/>
</dbReference>
<sequence>MKILLKATNFSLTPAISDYIEEKIGGLAKFIPDHDSPAVEARVEVGRTTQHHQKGDVFRAEVNLKIPGQLLRAERETGDLYASIDAVHDEMKRQIISFKEKRISKKVRAARRAEI</sequence>
<dbReference type="STRING" id="1619048.UU49_C0005G0006"/>
<evidence type="ECO:0000313" key="3">
    <source>
        <dbReference type="Proteomes" id="UP000034108"/>
    </source>
</evidence>
<dbReference type="GO" id="GO:0022627">
    <property type="term" value="C:cytosolic small ribosomal subunit"/>
    <property type="evidence" value="ECO:0007669"/>
    <property type="project" value="TreeGrafter"/>
</dbReference>
<dbReference type="InterPro" id="IPR003489">
    <property type="entry name" value="RHF/RaiA"/>
</dbReference>
<evidence type="ECO:0000313" key="2">
    <source>
        <dbReference type="EMBL" id="KKR99548.1"/>
    </source>
</evidence>
<keyword evidence="2" id="KW-0689">Ribosomal protein</keyword>
<dbReference type="GO" id="GO:0043024">
    <property type="term" value="F:ribosomal small subunit binding"/>
    <property type="evidence" value="ECO:0007669"/>
    <property type="project" value="TreeGrafter"/>
</dbReference>
<dbReference type="Proteomes" id="UP000034108">
    <property type="component" value="Unassembled WGS sequence"/>
</dbReference>
<dbReference type="NCBIfam" id="TIGR00741">
    <property type="entry name" value="yfiA"/>
    <property type="match status" value="1"/>
</dbReference>
<gene>
    <name evidence="2" type="ORF">UU49_C0005G0006</name>
</gene>
<dbReference type="Pfam" id="PF02482">
    <property type="entry name" value="Ribosomal_S30AE"/>
    <property type="match status" value="1"/>
</dbReference>
<dbReference type="EMBL" id="LCAV01000005">
    <property type="protein sequence ID" value="KKR99548.1"/>
    <property type="molecule type" value="Genomic_DNA"/>
</dbReference>
<accession>A0A0G0VFF0</accession>
<dbReference type="Gene3D" id="3.30.160.100">
    <property type="entry name" value="Ribosome hibernation promotion factor-like"/>
    <property type="match status" value="1"/>
</dbReference>
<dbReference type="CDD" id="cd00552">
    <property type="entry name" value="RaiA"/>
    <property type="match status" value="1"/>
</dbReference>